<evidence type="ECO:0000256" key="1">
    <source>
        <dbReference type="ARBA" id="ARBA00007992"/>
    </source>
</evidence>
<dbReference type="PANTHER" id="PTHR47356:SF2">
    <property type="entry name" value="FAD-BINDING DOMAIN-CONTAINING PROTEIN-RELATED"/>
    <property type="match status" value="1"/>
</dbReference>
<evidence type="ECO:0000256" key="5">
    <source>
        <dbReference type="SAM" id="Phobius"/>
    </source>
</evidence>
<dbReference type="InterPro" id="IPR050562">
    <property type="entry name" value="FAD_mOase_fung"/>
</dbReference>
<accession>A0ABR3STH9</accession>
<keyword evidence="5" id="KW-0472">Membrane</keyword>
<dbReference type="InterPro" id="IPR036188">
    <property type="entry name" value="FAD/NAD-bd_sf"/>
</dbReference>
<dbReference type="EMBL" id="JAJVDC020000055">
    <property type="protein sequence ID" value="KAL1629263.1"/>
    <property type="molecule type" value="Genomic_DNA"/>
</dbReference>
<keyword evidence="8" id="KW-1185">Reference proteome</keyword>
<dbReference type="SUPFAM" id="SSF51905">
    <property type="entry name" value="FAD/NAD(P)-binding domain"/>
    <property type="match status" value="1"/>
</dbReference>
<dbReference type="Gene3D" id="3.50.50.60">
    <property type="entry name" value="FAD/NAD(P)-binding domain"/>
    <property type="match status" value="1"/>
</dbReference>
<evidence type="ECO:0000313" key="7">
    <source>
        <dbReference type="EMBL" id="KAL1629263.1"/>
    </source>
</evidence>
<protein>
    <recommendedName>
        <fullName evidence="6">FAD-binding domain-containing protein</fullName>
    </recommendedName>
</protein>
<dbReference type="InterPro" id="IPR002938">
    <property type="entry name" value="FAD-bd"/>
</dbReference>
<dbReference type="Pfam" id="PF01494">
    <property type="entry name" value="FAD_binding_3"/>
    <property type="match status" value="1"/>
</dbReference>
<feature type="transmembrane region" description="Helical" evidence="5">
    <location>
        <begin position="430"/>
        <end position="447"/>
    </location>
</feature>
<reference evidence="7 8" key="1">
    <citation type="submission" date="2024-02" db="EMBL/GenBank/DDBJ databases">
        <title>De novo assembly and annotation of 12 fungi associated with fruit tree decline syndrome in Ontario, Canada.</title>
        <authorList>
            <person name="Sulman M."/>
            <person name="Ellouze W."/>
            <person name="Ilyukhin E."/>
        </authorList>
    </citation>
    <scope>NUCLEOTIDE SEQUENCE [LARGE SCALE GENOMIC DNA]</scope>
    <source>
        <strain evidence="7 8">M1-105</strain>
    </source>
</reference>
<keyword evidence="4" id="KW-0560">Oxidoreductase</keyword>
<keyword evidence="5" id="KW-1133">Transmembrane helix</keyword>
<evidence type="ECO:0000256" key="3">
    <source>
        <dbReference type="ARBA" id="ARBA00022827"/>
    </source>
</evidence>
<comment type="similarity">
    <text evidence="1">Belongs to the paxM FAD-dependent monooxygenase family.</text>
</comment>
<comment type="caution">
    <text evidence="7">The sequence shown here is derived from an EMBL/GenBank/DDBJ whole genome shotgun (WGS) entry which is preliminary data.</text>
</comment>
<gene>
    <name evidence="7" type="ORF">SLS56_005487</name>
</gene>
<keyword evidence="3" id="KW-0274">FAD</keyword>
<proteinExistence type="inferred from homology"/>
<sequence>MLERLQVSYVLLEAYPSLYKPVGTIIGLFPNGLRILDQLGVLEEIEATGQRTRNHRIVDGNTGQRLVCFSVERDLRERHGYGIVSMARHDLLQILERHLQAKDCLLTGKRVTRVEDRESGVDVRCEDGTQYSGQIVIGADGIHSTVREEIQRLTRETHPEEAEPDTMRCEYACLFAATPPAPHILSPGNVASVQRRSSNAAIMCGRAGELYIFYYWRLPSSTHPITPATLPRIPASEQQRRWTEASTLRLSANSTVGDAVAAGLQRAGATALPHHVFARWHRGRALVAGDAAHKFNPLMGQGGNSAIETAAAIVNALRRALAADLRSPEWPRKAVETAFAAVEEQRRPRVRWLVERSQQAQYVAAWRGWRHEWLVKCVMPRLGARRHADQYSSYLVGGVRLEGEPWGGPGRAHSVPWEDERRRKTMSRSALAGAVFVALVAAVWLGRNMIQMAGGLLCFQRYSVMMQL</sequence>
<keyword evidence="5" id="KW-0812">Transmembrane</keyword>
<keyword evidence="2" id="KW-0285">Flavoprotein</keyword>
<name>A0ABR3STH9_9PEZI</name>
<evidence type="ECO:0000259" key="6">
    <source>
        <dbReference type="Pfam" id="PF01494"/>
    </source>
</evidence>
<dbReference type="PRINTS" id="PR00420">
    <property type="entry name" value="RNGMNOXGNASE"/>
</dbReference>
<feature type="domain" description="FAD-binding" evidence="6">
    <location>
        <begin position="27"/>
        <end position="321"/>
    </location>
</feature>
<dbReference type="Proteomes" id="UP001521116">
    <property type="component" value="Unassembled WGS sequence"/>
</dbReference>
<dbReference type="PANTHER" id="PTHR47356">
    <property type="entry name" value="FAD-DEPENDENT MONOOXYGENASE ASQG-RELATED"/>
    <property type="match status" value="1"/>
</dbReference>
<evidence type="ECO:0000256" key="4">
    <source>
        <dbReference type="ARBA" id="ARBA00023002"/>
    </source>
</evidence>
<organism evidence="7 8">
    <name type="scientific">Neofusicoccum ribis</name>
    <dbReference type="NCBI Taxonomy" id="45134"/>
    <lineage>
        <taxon>Eukaryota</taxon>
        <taxon>Fungi</taxon>
        <taxon>Dikarya</taxon>
        <taxon>Ascomycota</taxon>
        <taxon>Pezizomycotina</taxon>
        <taxon>Dothideomycetes</taxon>
        <taxon>Dothideomycetes incertae sedis</taxon>
        <taxon>Botryosphaeriales</taxon>
        <taxon>Botryosphaeriaceae</taxon>
        <taxon>Neofusicoccum</taxon>
    </lineage>
</organism>
<evidence type="ECO:0000256" key="2">
    <source>
        <dbReference type="ARBA" id="ARBA00022630"/>
    </source>
</evidence>
<evidence type="ECO:0000313" key="8">
    <source>
        <dbReference type="Proteomes" id="UP001521116"/>
    </source>
</evidence>